<comment type="caution">
    <text evidence="10">The sequence shown here is derived from an EMBL/GenBank/DDBJ whole genome shotgun (WGS) entry which is preliminary data.</text>
</comment>
<dbReference type="UniPathway" id="UPA00031">
    <property type="reaction ID" value="UER00013"/>
</dbReference>
<evidence type="ECO:0000256" key="5">
    <source>
        <dbReference type="ARBA" id="ARBA00022801"/>
    </source>
</evidence>
<name>A0A841U5Y7_9BACL</name>
<evidence type="ECO:0000256" key="2">
    <source>
        <dbReference type="ARBA" id="ARBA00009152"/>
    </source>
</evidence>
<organism evidence="10 11">
    <name type="scientific">Cohnella xylanilytica</name>
    <dbReference type="NCBI Taxonomy" id="557555"/>
    <lineage>
        <taxon>Bacteria</taxon>
        <taxon>Bacillati</taxon>
        <taxon>Bacillota</taxon>
        <taxon>Bacilli</taxon>
        <taxon>Bacillales</taxon>
        <taxon>Paenibacillaceae</taxon>
        <taxon>Cohnella</taxon>
    </lineage>
</organism>
<keyword evidence="5 8" id="KW-0378">Hydrolase</keyword>
<dbReference type="CDD" id="cd12110">
    <property type="entry name" value="PHP_HisPPase_Hisj_like"/>
    <property type="match status" value="1"/>
</dbReference>
<protein>
    <recommendedName>
        <fullName evidence="3 8">Histidinol-phosphatase</fullName>
        <shortName evidence="8">HolPase</shortName>
        <ecNumber evidence="3 8">3.1.3.15</ecNumber>
    </recommendedName>
</protein>
<comment type="pathway">
    <text evidence="1 8">Amino-acid biosynthesis; L-histidine biosynthesis; L-histidine from 5-phospho-alpha-D-ribose 1-diphosphate: step 8/9.</text>
</comment>
<dbReference type="EC" id="3.1.3.15" evidence="3 8"/>
<dbReference type="AlphaFoldDB" id="A0A841U5Y7"/>
<proteinExistence type="inferred from homology"/>
<evidence type="ECO:0000313" key="10">
    <source>
        <dbReference type="EMBL" id="MBB6695042.1"/>
    </source>
</evidence>
<keyword evidence="4 8" id="KW-0028">Amino-acid biosynthesis</keyword>
<evidence type="ECO:0000256" key="8">
    <source>
        <dbReference type="RuleBase" id="RU366003"/>
    </source>
</evidence>
<accession>A0A841U5Y7</accession>
<dbReference type="Gene3D" id="3.20.20.140">
    <property type="entry name" value="Metal-dependent hydrolases"/>
    <property type="match status" value="1"/>
</dbReference>
<comment type="similarity">
    <text evidence="2 8">Belongs to the PHP hydrolase family. HisK subfamily.</text>
</comment>
<dbReference type="SUPFAM" id="SSF89550">
    <property type="entry name" value="PHP domain-like"/>
    <property type="match status" value="1"/>
</dbReference>
<reference evidence="10 11" key="1">
    <citation type="submission" date="2020-08" db="EMBL/GenBank/DDBJ databases">
        <title>Cohnella phylogeny.</title>
        <authorList>
            <person name="Dunlap C."/>
        </authorList>
    </citation>
    <scope>NUCLEOTIDE SEQUENCE [LARGE SCALE GENOMIC DNA]</scope>
    <source>
        <strain evidence="10 11">DSM 25239</strain>
    </source>
</reference>
<comment type="catalytic activity">
    <reaction evidence="7 8">
        <text>L-histidinol phosphate + H2O = L-histidinol + phosphate</text>
        <dbReference type="Rhea" id="RHEA:14465"/>
        <dbReference type="ChEBI" id="CHEBI:15377"/>
        <dbReference type="ChEBI" id="CHEBI:43474"/>
        <dbReference type="ChEBI" id="CHEBI:57699"/>
        <dbReference type="ChEBI" id="CHEBI:57980"/>
        <dbReference type="EC" id="3.1.3.15"/>
    </reaction>
</comment>
<dbReference type="InterPro" id="IPR016195">
    <property type="entry name" value="Pol/histidinol_Pase-like"/>
</dbReference>
<sequence length="280" mass="31718">MTLKWDGHTHTKFCYHGNPAELTEYADRAVALGFDRYSVTEHPPLPDGWIRDEKLMAELAMPRSELPEYIRYATGMKKKYEGTLELAVGLEMDYLDGHESFSDGILEPYLDVLEDAVVSVHYLAGRDGMYCVDFTADDFRANLLSYYGTMDRAADEYFDQIEKSIAWAAKLPMRRRIGHPLLITKFARELPPIDPALIRRRLERIVGQLAKARIGVDVNTAGLRVPTCGHAYAPVWFIRQCLEQGVEVVYGSDSHKPEQVGFGYDYFQAAVEGKVPDEAD</sequence>
<dbReference type="RefSeq" id="WP_185138998.1">
    <property type="nucleotide sequence ID" value="NZ_JACJVR010000110.1"/>
</dbReference>
<evidence type="ECO:0000256" key="6">
    <source>
        <dbReference type="ARBA" id="ARBA00023102"/>
    </source>
</evidence>
<dbReference type="PANTHER" id="PTHR21039:SF0">
    <property type="entry name" value="HISTIDINOL-PHOSPHATASE"/>
    <property type="match status" value="1"/>
</dbReference>
<evidence type="ECO:0000259" key="9">
    <source>
        <dbReference type="Pfam" id="PF02811"/>
    </source>
</evidence>
<dbReference type="InterPro" id="IPR004013">
    <property type="entry name" value="PHP_dom"/>
</dbReference>
<evidence type="ECO:0000313" key="11">
    <source>
        <dbReference type="Proteomes" id="UP000553776"/>
    </source>
</evidence>
<keyword evidence="6 8" id="KW-0368">Histidine biosynthesis</keyword>
<evidence type="ECO:0000256" key="1">
    <source>
        <dbReference type="ARBA" id="ARBA00004970"/>
    </source>
</evidence>
<keyword evidence="11" id="KW-1185">Reference proteome</keyword>
<dbReference type="GO" id="GO:0005737">
    <property type="term" value="C:cytoplasm"/>
    <property type="evidence" value="ECO:0007669"/>
    <property type="project" value="TreeGrafter"/>
</dbReference>
<evidence type="ECO:0000256" key="3">
    <source>
        <dbReference type="ARBA" id="ARBA00013085"/>
    </source>
</evidence>
<evidence type="ECO:0000256" key="4">
    <source>
        <dbReference type="ARBA" id="ARBA00022605"/>
    </source>
</evidence>
<dbReference type="EMBL" id="JACJVR010000110">
    <property type="protein sequence ID" value="MBB6695042.1"/>
    <property type="molecule type" value="Genomic_DNA"/>
</dbReference>
<dbReference type="Proteomes" id="UP000553776">
    <property type="component" value="Unassembled WGS sequence"/>
</dbReference>
<dbReference type="PANTHER" id="PTHR21039">
    <property type="entry name" value="HISTIDINOL PHOSPHATASE-RELATED"/>
    <property type="match status" value="1"/>
</dbReference>
<dbReference type="InterPro" id="IPR010140">
    <property type="entry name" value="Histidinol_P_phosphatase_HisJ"/>
</dbReference>
<dbReference type="GO" id="GO:0000105">
    <property type="term" value="P:L-histidine biosynthetic process"/>
    <property type="evidence" value="ECO:0007669"/>
    <property type="project" value="UniProtKB-UniRule"/>
</dbReference>
<dbReference type="Pfam" id="PF02811">
    <property type="entry name" value="PHP"/>
    <property type="match status" value="1"/>
</dbReference>
<feature type="domain" description="PHP" evidence="9">
    <location>
        <begin position="6"/>
        <end position="221"/>
    </location>
</feature>
<dbReference type="NCBIfam" id="NF005996">
    <property type="entry name" value="PRK08123.1"/>
    <property type="match status" value="1"/>
</dbReference>
<gene>
    <name evidence="10" type="primary">hisJ</name>
    <name evidence="10" type="ORF">H7B90_26970</name>
</gene>
<dbReference type="NCBIfam" id="TIGR01856">
    <property type="entry name" value="hisJ_fam"/>
    <property type="match status" value="1"/>
</dbReference>
<dbReference type="GO" id="GO:0004401">
    <property type="term" value="F:histidinol-phosphatase activity"/>
    <property type="evidence" value="ECO:0007669"/>
    <property type="project" value="UniProtKB-UniRule"/>
</dbReference>
<evidence type="ECO:0000256" key="7">
    <source>
        <dbReference type="ARBA" id="ARBA00049158"/>
    </source>
</evidence>